<dbReference type="InterPro" id="IPR036388">
    <property type="entry name" value="WH-like_DNA-bd_sf"/>
</dbReference>
<dbReference type="Proteomes" id="UP001595872">
    <property type="component" value="Unassembled WGS sequence"/>
</dbReference>
<dbReference type="SMART" id="SM00421">
    <property type="entry name" value="HTH_LUXR"/>
    <property type="match status" value="1"/>
</dbReference>
<sequence length="214" mass="22845">MATPPHDVAEAPTGAKAGTSGSGVPNDCRVEMFAARPTGPPGGDSARRDLALLDRGVRVRLLYPHSVRTDPAFLGYARMFSEAGGEIRTVDRLPAPVAVLDRSHALLTVGPPGSEPVEITAAPVVDQLLWTLAYTWDHGWRCPGDGEPEELRTAILFMLANGDKDETIARRLGMSVRTCRRHVASIMAELNAASRFQAGLMAARVGLLGPPPHP</sequence>
<reference evidence="4" key="1">
    <citation type="journal article" date="2019" name="Int. J. Syst. Evol. Microbiol.">
        <title>The Global Catalogue of Microorganisms (GCM) 10K type strain sequencing project: providing services to taxonomists for standard genome sequencing and annotation.</title>
        <authorList>
            <consortium name="The Broad Institute Genomics Platform"/>
            <consortium name="The Broad Institute Genome Sequencing Center for Infectious Disease"/>
            <person name="Wu L."/>
            <person name="Ma J."/>
        </authorList>
    </citation>
    <scope>NUCLEOTIDE SEQUENCE [LARGE SCALE GENOMIC DNA]</scope>
    <source>
        <strain evidence="4">KLKA75</strain>
    </source>
</reference>
<dbReference type="InterPro" id="IPR000792">
    <property type="entry name" value="Tscrpt_reg_LuxR_C"/>
</dbReference>
<keyword evidence="4" id="KW-1185">Reference proteome</keyword>
<evidence type="ECO:0000313" key="3">
    <source>
        <dbReference type="EMBL" id="MFC4912042.1"/>
    </source>
</evidence>
<dbReference type="Gene3D" id="1.10.10.10">
    <property type="entry name" value="Winged helix-like DNA-binding domain superfamily/Winged helix DNA-binding domain"/>
    <property type="match status" value="1"/>
</dbReference>
<dbReference type="EMBL" id="JBHSIT010000011">
    <property type="protein sequence ID" value="MFC4912042.1"/>
    <property type="molecule type" value="Genomic_DNA"/>
</dbReference>
<name>A0ABV9U6M4_9ACTN</name>
<dbReference type="SUPFAM" id="SSF46894">
    <property type="entry name" value="C-terminal effector domain of the bipartite response regulators"/>
    <property type="match status" value="1"/>
</dbReference>
<feature type="region of interest" description="Disordered" evidence="1">
    <location>
        <begin position="1"/>
        <end position="24"/>
    </location>
</feature>
<evidence type="ECO:0000256" key="1">
    <source>
        <dbReference type="SAM" id="MobiDB-lite"/>
    </source>
</evidence>
<dbReference type="InterPro" id="IPR016032">
    <property type="entry name" value="Sig_transdc_resp-reg_C-effctor"/>
</dbReference>
<protein>
    <submittedName>
        <fullName evidence="3">Helix-turn-helix transcriptional regulator</fullName>
    </submittedName>
</protein>
<dbReference type="RefSeq" id="WP_378261583.1">
    <property type="nucleotide sequence ID" value="NZ_JBHSIT010000011.1"/>
</dbReference>
<feature type="domain" description="HTH luxR-type" evidence="2">
    <location>
        <begin position="147"/>
        <end position="206"/>
    </location>
</feature>
<accession>A0ABV9U6M4</accession>
<organism evidence="3 4">
    <name type="scientific">Actinomadura gamaensis</name>
    <dbReference type="NCBI Taxonomy" id="1763541"/>
    <lineage>
        <taxon>Bacteria</taxon>
        <taxon>Bacillati</taxon>
        <taxon>Actinomycetota</taxon>
        <taxon>Actinomycetes</taxon>
        <taxon>Streptosporangiales</taxon>
        <taxon>Thermomonosporaceae</taxon>
        <taxon>Actinomadura</taxon>
    </lineage>
</organism>
<dbReference type="CDD" id="cd06170">
    <property type="entry name" value="LuxR_C_like"/>
    <property type="match status" value="1"/>
</dbReference>
<dbReference type="PROSITE" id="PS50043">
    <property type="entry name" value="HTH_LUXR_2"/>
    <property type="match status" value="1"/>
</dbReference>
<gene>
    <name evidence="3" type="ORF">ACFPCY_32390</name>
</gene>
<dbReference type="Pfam" id="PF00196">
    <property type="entry name" value="GerE"/>
    <property type="match status" value="1"/>
</dbReference>
<proteinExistence type="predicted"/>
<comment type="caution">
    <text evidence="3">The sequence shown here is derived from an EMBL/GenBank/DDBJ whole genome shotgun (WGS) entry which is preliminary data.</text>
</comment>
<evidence type="ECO:0000259" key="2">
    <source>
        <dbReference type="PROSITE" id="PS50043"/>
    </source>
</evidence>
<evidence type="ECO:0000313" key="4">
    <source>
        <dbReference type="Proteomes" id="UP001595872"/>
    </source>
</evidence>